<keyword evidence="2" id="KW-1185">Reference proteome</keyword>
<evidence type="ECO:0000313" key="2">
    <source>
        <dbReference type="Proteomes" id="UP000039865"/>
    </source>
</evidence>
<gene>
    <name evidence="1" type="primary">Contig3557.g3795</name>
    <name evidence="1" type="ORF">STYLEM_18569</name>
</gene>
<accession>A0A078B5G8</accession>
<name>A0A078B5G8_STYLE</name>
<dbReference type="EMBL" id="CCKQ01017545">
    <property type="protein sequence ID" value="CDW89436.1"/>
    <property type="molecule type" value="Genomic_DNA"/>
</dbReference>
<dbReference type="InParanoid" id="A0A078B5G8"/>
<reference evidence="1 2" key="1">
    <citation type="submission" date="2014-06" db="EMBL/GenBank/DDBJ databases">
        <authorList>
            <person name="Swart Estienne"/>
        </authorList>
    </citation>
    <scope>NUCLEOTIDE SEQUENCE [LARGE SCALE GENOMIC DNA]</scope>
    <source>
        <strain evidence="1 2">130c</strain>
    </source>
</reference>
<dbReference type="AlphaFoldDB" id="A0A078B5G8"/>
<dbReference type="Proteomes" id="UP000039865">
    <property type="component" value="Unassembled WGS sequence"/>
</dbReference>
<organism evidence="1 2">
    <name type="scientific">Stylonychia lemnae</name>
    <name type="common">Ciliate</name>
    <dbReference type="NCBI Taxonomy" id="5949"/>
    <lineage>
        <taxon>Eukaryota</taxon>
        <taxon>Sar</taxon>
        <taxon>Alveolata</taxon>
        <taxon>Ciliophora</taxon>
        <taxon>Intramacronucleata</taxon>
        <taxon>Spirotrichea</taxon>
        <taxon>Stichotrichia</taxon>
        <taxon>Sporadotrichida</taxon>
        <taxon>Oxytrichidae</taxon>
        <taxon>Stylonychinae</taxon>
        <taxon>Stylonychia</taxon>
    </lineage>
</organism>
<sequence>MTQGIHNLKNMHIQQNMKLVKNHSVKTLRGHNQGLNQKNQTEARLQTIEYLPLEEVNQHTINHNSQMKSYVKQNNLMKFNHPKIVMRPQTSNKIQIQAGQSQQRLNKYFTLEGQLFQDNSQSEQINQEIQLLVRGQSNSTLETYSPRRIKTSQVRERKGTQAFITEEGNELGDWTQSLIFSNQTINERVNFHQNPQKSPAKNIMFSNSIKESTQQNQRRQLDLITGKVLDIKSPKTRETSLRAFFSYGRQLQQKMLKQEQAFDDPRKQQQIKFLQRFQQHSDQLKKKKLVIKDQKILIQQQQSSQQSSQQIQSLPQQESPQQQLAIQEQEQLNQIDPEQQLMLQQIYNMEYYNNGSMVPPDYSQKQFKKFMIAYSFRASRLPARLRERKNFTSEIQYDDKPSIVLLRSSKDQKSLSQSPERLTKEREQMLFKQLLEYQRSPANIYQRQEVIDSINQVKLQHQLLNSRHKTIYDYKKSNVVQSSKVVAQSPQNNNWYQQKQSQLFQSQSGFHSRQLSVKRGQNSPRNYSLKGNSISPNLFIMIQGDSKNIAVGSYISN</sequence>
<protein>
    <submittedName>
        <fullName evidence="1">Uncharacterized protein</fullName>
    </submittedName>
</protein>
<proteinExistence type="predicted"/>
<evidence type="ECO:0000313" key="1">
    <source>
        <dbReference type="EMBL" id="CDW89436.1"/>
    </source>
</evidence>